<keyword evidence="3" id="KW-0663">Pyridoxal phosphate</keyword>
<keyword evidence="4" id="KW-0456">Lyase</keyword>
<proteinExistence type="inferred from homology"/>
<dbReference type="PANTHER" id="PTHR43525">
    <property type="entry name" value="PROTEIN MALY"/>
    <property type="match status" value="1"/>
</dbReference>
<dbReference type="Gene3D" id="3.90.1150.10">
    <property type="entry name" value="Aspartate Aminotransferase, domain 1"/>
    <property type="match status" value="1"/>
</dbReference>
<evidence type="ECO:0000256" key="1">
    <source>
        <dbReference type="ARBA" id="ARBA00001933"/>
    </source>
</evidence>
<protein>
    <recommendedName>
        <fullName evidence="2">cysteine-S-conjugate beta-lyase</fullName>
        <ecNumber evidence="2">4.4.1.13</ecNumber>
    </recommendedName>
</protein>
<sequence>MQDFDRLSLQELRRRGSLKWTGKTFEGEPLWGAWVAEMDFGTAPAVERCLHRAIEDGFFGYMPPRLANDLQRETGRFLAASYGWQVSAEDVFISSDVLSILRAQIQLMTNPGEAVVVPTPAYMPFLTIPTQAGRELIEVKSRYNQGRWELDFAALEQALSQEKAKLLVLCNPWNPTGRVLSEAELRKVGQLALAHQVTVFADEIHAPLVLTDKARHIPFASLDPDFSQITVTAHAASKGWNLAGLHCAQMILLPSPLRDQFEDAGVTTQLAMGATPLGALAARAAYQEGGAWLQEIKSYIRENLARSRDLALQIAPRLNIPEVEGTYLSLWDASSYCDNPVKIAEEKARVGVNGGEILGSGYPGLLRLNAATPRYLFLEMTRRLASALREAEND</sequence>
<dbReference type="GO" id="GO:0047804">
    <property type="term" value="F:cysteine-S-conjugate beta-lyase activity"/>
    <property type="evidence" value="ECO:0007669"/>
    <property type="project" value="UniProtKB-EC"/>
</dbReference>
<dbReference type="GO" id="GO:0030170">
    <property type="term" value="F:pyridoxal phosphate binding"/>
    <property type="evidence" value="ECO:0007669"/>
    <property type="project" value="InterPro"/>
</dbReference>
<dbReference type="Pfam" id="PF00155">
    <property type="entry name" value="Aminotran_1_2"/>
    <property type="match status" value="1"/>
</dbReference>
<evidence type="ECO:0000259" key="6">
    <source>
        <dbReference type="Pfam" id="PF00155"/>
    </source>
</evidence>
<organism evidence="7 8">
    <name type="scientific">Varibaculum cambriense</name>
    <dbReference type="NCBI Taxonomy" id="184870"/>
    <lineage>
        <taxon>Bacteria</taxon>
        <taxon>Bacillati</taxon>
        <taxon>Actinomycetota</taxon>
        <taxon>Actinomycetes</taxon>
        <taxon>Actinomycetales</taxon>
        <taxon>Actinomycetaceae</taxon>
        <taxon>Varibaculum</taxon>
    </lineage>
</organism>
<evidence type="ECO:0000313" key="8">
    <source>
        <dbReference type="Proteomes" id="UP001200537"/>
    </source>
</evidence>
<dbReference type="InterPro" id="IPR015424">
    <property type="entry name" value="PyrdxlP-dep_Trfase"/>
</dbReference>
<dbReference type="PANTHER" id="PTHR43525:SF1">
    <property type="entry name" value="PROTEIN MALY"/>
    <property type="match status" value="1"/>
</dbReference>
<comment type="similarity">
    <text evidence="5">Belongs to the class-II pyridoxal-phosphate-dependent aminotransferase family. MalY/PatB cystathionine beta-lyase subfamily.</text>
</comment>
<accession>A0AAJ1BCS1</accession>
<dbReference type="Gene3D" id="3.40.640.10">
    <property type="entry name" value="Type I PLP-dependent aspartate aminotransferase-like (Major domain)"/>
    <property type="match status" value="1"/>
</dbReference>
<dbReference type="EC" id="4.4.1.13" evidence="2"/>
<evidence type="ECO:0000256" key="5">
    <source>
        <dbReference type="ARBA" id="ARBA00037974"/>
    </source>
</evidence>
<dbReference type="EMBL" id="JAKNHJ010000015">
    <property type="protein sequence ID" value="MCG4618386.1"/>
    <property type="molecule type" value="Genomic_DNA"/>
</dbReference>
<reference evidence="7" key="1">
    <citation type="submission" date="2022-01" db="EMBL/GenBank/DDBJ databases">
        <title>Collection of gut derived symbiotic bacterial strains cultured from healthy donors.</title>
        <authorList>
            <person name="Lin H."/>
            <person name="Kohout C."/>
            <person name="Waligurski E."/>
            <person name="Pamer E.G."/>
        </authorList>
    </citation>
    <scope>NUCLEOTIDE SEQUENCE</scope>
    <source>
        <strain evidence="7">DFI.7.46</strain>
    </source>
</reference>
<evidence type="ECO:0000313" key="7">
    <source>
        <dbReference type="EMBL" id="MCG4618386.1"/>
    </source>
</evidence>
<evidence type="ECO:0000256" key="4">
    <source>
        <dbReference type="ARBA" id="ARBA00023239"/>
    </source>
</evidence>
<evidence type="ECO:0000256" key="3">
    <source>
        <dbReference type="ARBA" id="ARBA00022898"/>
    </source>
</evidence>
<evidence type="ECO:0000256" key="2">
    <source>
        <dbReference type="ARBA" id="ARBA00012224"/>
    </source>
</evidence>
<dbReference type="AlphaFoldDB" id="A0AAJ1BCS1"/>
<gene>
    <name evidence="7" type="ORF">L0M99_07775</name>
</gene>
<dbReference type="GO" id="GO:0008483">
    <property type="term" value="F:transaminase activity"/>
    <property type="evidence" value="ECO:0007669"/>
    <property type="project" value="UniProtKB-KW"/>
</dbReference>
<dbReference type="InterPro" id="IPR051798">
    <property type="entry name" value="Class-II_PLP-Dep_Aminotrans"/>
</dbReference>
<keyword evidence="7" id="KW-0032">Aminotransferase</keyword>
<dbReference type="InterPro" id="IPR015422">
    <property type="entry name" value="PyrdxlP-dep_Trfase_small"/>
</dbReference>
<dbReference type="SUPFAM" id="SSF53383">
    <property type="entry name" value="PLP-dependent transferases"/>
    <property type="match status" value="1"/>
</dbReference>
<comment type="cofactor">
    <cofactor evidence="1">
        <name>pyridoxal 5'-phosphate</name>
        <dbReference type="ChEBI" id="CHEBI:597326"/>
    </cofactor>
</comment>
<dbReference type="RefSeq" id="WP_238128282.1">
    <property type="nucleotide sequence ID" value="NZ_JAKNHJ010000015.1"/>
</dbReference>
<comment type="caution">
    <text evidence="7">The sequence shown here is derived from an EMBL/GenBank/DDBJ whole genome shotgun (WGS) entry which is preliminary data.</text>
</comment>
<feature type="domain" description="Aminotransferase class I/classII large" evidence="6">
    <location>
        <begin position="51"/>
        <end position="372"/>
    </location>
</feature>
<name>A0AAJ1BCS1_9ACTO</name>
<dbReference type="CDD" id="cd00609">
    <property type="entry name" value="AAT_like"/>
    <property type="match status" value="1"/>
</dbReference>
<dbReference type="Proteomes" id="UP001200537">
    <property type="component" value="Unassembled WGS sequence"/>
</dbReference>
<keyword evidence="7" id="KW-0808">Transferase</keyword>
<dbReference type="InterPro" id="IPR015421">
    <property type="entry name" value="PyrdxlP-dep_Trfase_major"/>
</dbReference>
<dbReference type="InterPro" id="IPR004839">
    <property type="entry name" value="Aminotransferase_I/II_large"/>
</dbReference>